<reference evidence="2" key="1">
    <citation type="submission" date="2023-03" db="EMBL/GenBank/DDBJ databases">
        <title>MT1 and MT2 Draft Genomes of Novel Species.</title>
        <authorList>
            <person name="Venkateswaran K."/>
        </authorList>
    </citation>
    <scope>NUCLEOTIDE SEQUENCE</scope>
    <source>
        <strain evidence="2">F6_3S_P_1C</strain>
    </source>
</reference>
<gene>
    <name evidence="2" type="ORF">P5G61_27225</name>
</gene>
<organism evidence="2 3">
    <name type="scientific">Paenibacillus vandeheii</name>
    <dbReference type="NCBI Taxonomy" id="3035917"/>
    <lineage>
        <taxon>Bacteria</taxon>
        <taxon>Bacillati</taxon>
        <taxon>Bacillota</taxon>
        <taxon>Bacilli</taxon>
        <taxon>Bacillales</taxon>
        <taxon>Paenibacillaceae</taxon>
        <taxon>Paenibacillus</taxon>
    </lineage>
</organism>
<dbReference type="SUPFAM" id="SSF51735">
    <property type="entry name" value="NAD(P)-binding Rossmann-fold domains"/>
    <property type="match status" value="1"/>
</dbReference>
<sequence>MNILVYGAGVLGSQLAQVLMRGGNDVTILARGKRAEELERDGIVIRHVFQFKTTVDPVRVTRTLEENDRYDLIFVVMKYNDFPSVLPILAANQSSNIVIVGNNADARRMQIFLEENSKEEKRIAFGFQVSGGRRQEDRMLSIGGANGQMVIGGLDGEIAFKLILDQAFEKTKYKLNYLDDIDAWLKSHMVPILMLNAVSFNEKREMIKLDGNRKQLQHMIGAMDEGFRVLEAMGITIIPEIQAKLIRKHQRMFYLLLKIYSVLPVHKLVAGSYGEIEALDNAFTDWKKATHTPTPHWDVLKKEYSNLKKDDSL</sequence>
<accession>A0ABT8JJF5</accession>
<dbReference type="EMBL" id="JAROCD010000017">
    <property type="protein sequence ID" value="MDN4604948.1"/>
    <property type="molecule type" value="Genomic_DNA"/>
</dbReference>
<comment type="caution">
    <text evidence="2">The sequence shown here is derived from an EMBL/GenBank/DDBJ whole genome shotgun (WGS) entry which is preliminary data.</text>
</comment>
<dbReference type="Pfam" id="PF02558">
    <property type="entry name" value="ApbA"/>
    <property type="match status" value="1"/>
</dbReference>
<evidence type="ECO:0000259" key="1">
    <source>
        <dbReference type="Pfam" id="PF02558"/>
    </source>
</evidence>
<dbReference type="RefSeq" id="WP_301249357.1">
    <property type="nucleotide sequence ID" value="NZ_JAROCD010000017.1"/>
</dbReference>
<dbReference type="InterPro" id="IPR013332">
    <property type="entry name" value="KPR_N"/>
</dbReference>
<proteinExistence type="predicted"/>
<dbReference type="Gene3D" id="3.40.50.720">
    <property type="entry name" value="NAD(P)-binding Rossmann-like Domain"/>
    <property type="match status" value="1"/>
</dbReference>
<evidence type="ECO:0000313" key="2">
    <source>
        <dbReference type="EMBL" id="MDN4604948.1"/>
    </source>
</evidence>
<evidence type="ECO:0000313" key="3">
    <source>
        <dbReference type="Proteomes" id="UP001174205"/>
    </source>
</evidence>
<feature type="domain" description="Ketopantoate reductase N-terminal" evidence="1">
    <location>
        <begin position="3"/>
        <end position="154"/>
    </location>
</feature>
<dbReference type="InterPro" id="IPR036291">
    <property type="entry name" value="NAD(P)-bd_dom_sf"/>
</dbReference>
<name>A0ABT8JJF5_9BACL</name>
<protein>
    <submittedName>
        <fullName evidence="2">2-dehydropantoate 2-reductase N-terminal domain-containing protein</fullName>
    </submittedName>
</protein>
<keyword evidence="3" id="KW-1185">Reference proteome</keyword>
<dbReference type="Proteomes" id="UP001174205">
    <property type="component" value="Unassembled WGS sequence"/>
</dbReference>